<dbReference type="KEGG" id="banc:PU02_0243"/>
<keyword evidence="1" id="KW-0472">Membrane</keyword>
<feature type="transmembrane region" description="Helical" evidence="1">
    <location>
        <begin position="25"/>
        <end position="43"/>
    </location>
</feature>
<keyword evidence="1" id="KW-0812">Transmembrane</keyword>
<organism evidence="2 3">
    <name type="scientific">Bartonella ancashensis</name>
    <dbReference type="NCBI Taxonomy" id="1318743"/>
    <lineage>
        <taxon>Bacteria</taxon>
        <taxon>Pseudomonadati</taxon>
        <taxon>Pseudomonadota</taxon>
        <taxon>Alphaproteobacteria</taxon>
        <taxon>Hyphomicrobiales</taxon>
        <taxon>Bartonellaceae</taxon>
        <taxon>Bartonella</taxon>
    </lineage>
</organism>
<dbReference type="OrthoDB" id="7923277at2"/>
<evidence type="ECO:0000313" key="3">
    <source>
        <dbReference type="Proteomes" id="UP000057213"/>
    </source>
</evidence>
<keyword evidence="1" id="KW-1133">Transmembrane helix</keyword>
<evidence type="ECO:0000256" key="1">
    <source>
        <dbReference type="SAM" id="Phobius"/>
    </source>
</evidence>
<name>A0A0M4LFM2_9HYPH</name>
<keyword evidence="3" id="KW-1185">Reference proteome</keyword>
<dbReference type="PATRIC" id="fig|1318743.3.peg.255"/>
<gene>
    <name evidence="2" type="ORF">PU02_0243</name>
</gene>
<proteinExistence type="predicted"/>
<dbReference type="Proteomes" id="UP000057213">
    <property type="component" value="Chromosome"/>
</dbReference>
<evidence type="ECO:0000313" key="2">
    <source>
        <dbReference type="EMBL" id="ALE03057.1"/>
    </source>
</evidence>
<dbReference type="AlphaFoldDB" id="A0A0M4LFM2"/>
<reference evidence="2 3" key="1">
    <citation type="journal article" date="2015" name="Genome Announc.">
        <title>Complete Genome Sequence of Bartonella ancashensis Strain 20.00, Isolated from the Blood of a Patient with Verruga Peruana.</title>
        <authorList>
            <person name="Hang J."/>
            <person name="Mullins K.E."/>
            <person name="Clifford R.J."/>
            <person name="Onmus-Leone F."/>
            <person name="Yang Y."/>
            <person name="Jiang J."/>
            <person name="Leguia M."/>
            <person name="Kasper M.R."/>
            <person name="Maguina C."/>
            <person name="Lesho E.P."/>
            <person name="Jarman R.G."/>
            <person name="Richards A.L."/>
            <person name="Blazes D."/>
        </authorList>
    </citation>
    <scope>NUCLEOTIDE SEQUENCE [LARGE SCALE GENOMIC DNA]</scope>
    <source>
        <strain evidence="2 3">20.00</strain>
    </source>
</reference>
<dbReference type="EMBL" id="CP010401">
    <property type="protein sequence ID" value="ALE03057.1"/>
    <property type="molecule type" value="Genomic_DNA"/>
</dbReference>
<protein>
    <submittedName>
        <fullName evidence="2">Putative phage protein</fullName>
    </submittedName>
</protein>
<accession>A0A0M4LFM2</accession>
<dbReference type="STRING" id="1318743.PU02_0243"/>
<sequence length="153" mass="18359">MDKEVRPKHKICHYYVYCKKIYRKIFFVVVASFLCLFFVYCFFMKKGPHFFSTEEVVQQEQIPLDIPTFDFPVYCKEVAASVVPDMRYEVYQRCFYLEGEAYFVIRAMWDKISEESKKKCIKMIRPGDGNYFLLQDCLINAKSGNRSTNRNYF</sequence>
<dbReference type="RefSeq" id="WP_053943728.1">
    <property type="nucleotide sequence ID" value="NZ_CP010401.1"/>
</dbReference>